<comment type="caution">
    <text evidence="1">The sequence shown here is derived from an EMBL/GenBank/DDBJ whole genome shotgun (WGS) entry which is preliminary data.</text>
</comment>
<dbReference type="EMBL" id="SPMY01000052">
    <property type="protein sequence ID" value="NMQ29300.1"/>
    <property type="molecule type" value="Genomic_DNA"/>
</dbReference>
<accession>A0ABX1U0T5</accession>
<organism evidence="1 2">
    <name type="scientific">Candidatus Accumulibacter phosphatis</name>
    <dbReference type="NCBI Taxonomy" id="327160"/>
    <lineage>
        <taxon>Bacteria</taxon>
        <taxon>Pseudomonadati</taxon>
        <taxon>Pseudomonadota</taxon>
        <taxon>Betaproteobacteria</taxon>
        <taxon>Candidatus Accumulibacter</taxon>
    </lineage>
</organism>
<evidence type="ECO:0000313" key="1">
    <source>
        <dbReference type="EMBL" id="NMQ29300.1"/>
    </source>
</evidence>
<proteinExistence type="predicted"/>
<name>A0ABX1U0T5_9PROT</name>
<reference evidence="1 2" key="1">
    <citation type="submission" date="2019-03" db="EMBL/GenBank/DDBJ databases">
        <title>Metabolic reconstructions from genomes of highly enriched 'Candidatus Accumulibacter' and 'Candidatus Competibacter' bioreactor populations.</title>
        <authorList>
            <person name="Annavajhala M.K."/>
            <person name="Welles L."/>
            <person name="Abbas B."/>
            <person name="Sorokin D."/>
            <person name="Park H."/>
            <person name="Van Loosdrecht M."/>
            <person name="Chandran K."/>
        </authorList>
    </citation>
    <scope>NUCLEOTIDE SEQUENCE [LARGE SCALE GENOMIC DNA]</scope>
    <source>
        <strain evidence="1 2">SBR_S</strain>
    </source>
</reference>
<evidence type="ECO:0000313" key="2">
    <source>
        <dbReference type="Proteomes" id="UP000749010"/>
    </source>
</evidence>
<evidence type="ECO:0008006" key="3">
    <source>
        <dbReference type="Google" id="ProtNLM"/>
    </source>
</evidence>
<gene>
    <name evidence="1" type="ORF">E4Q23_16940</name>
</gene>
<dbReference type="Proteomes" id="UP000749010">
    <property type="component" value="Unassembled WGS sequence"/>
</dbReference>
<sequence length="384" mass="41777">MADFKKIRIMISSRCSSLVADGEQQVSMTVVRKRLHDKLCAEPLLGEALFEVWISDNAPDQSQGDLDTAWNRSLEEVRKADVVLALYTGEAGWAPKSGEIGICHAEFQEVWNNGPARLKVVRVLDVKFPARKSAAEKKADKIFQEYFLTLNPTSPEARNAEDIVARSLEALREGVASLVKLGGREARKGRFAYGTALDWSRLDFSSRKQAMQEALGEALSDLGANALSSVAGGWDWPLAGESLLTIVHGLPAAFGVAAARELVGQPFLKDHSYVPGGATPSLAGPVHLVACLKTVSESQAMRQLGFPDATIVAAPFGVYVTDKVQKIQMVFLANCRDATTTRHALTRLVEWLDSTGEEANLVSRARGRRRIVDAVKLALDEGVH</sequence>
<dbReference type="RefSeq" id="WP_169067759.1">
    <property type="nucleotide sequence ID" value="NZ_SPMY01000052.1"/>
</dbReference>
<protein>
    <recommendedName>
        <fullName evidence="3">DUF4062 domain-containing protein</fullName>
    </recommendedName>
</protein>
<keyword evidence="2" id="KW-1185">Reference proteome</keyword>